<dbReference type="GeneID" id="14872747"/>
<evidence type="ECO:0000313" key="2">
    <source>
        <dbReference type="EMBL" id="EGG22011.1"/>
    </source>
</evidence>
<gene>
    <name evidence="2" type="ORF">DFA_01900</name>
</gene>
<proteinExistence type="predicted"/>
<dbReference type="EMBL" id="GL883010">
    <property type="protein sequence ID" value="EGG22011.1"/>
    <property type="molecule type" value="Genomic_DNA"/>
</dbReference>
<sequence length="153" mass="17530">MKLDPNRWVSKWIWTIRSTTKPKTYTTSIEILTRFMVIIGIFQKTITKSCLLYPSTVVSTKLIVNKEASSTSTSSLSLLLYVTLCTSVVHSFIRTPTNRRVNQTAREERREKNVNPSTSTSTSSIVNLCTVFVSKHSLIYTIHIYMKFVILYP</sequence>
<organism evidence="2 3">
    <name type="scientific">Cavenderia fasciculata</name>
    <name type="common">Slime mold</name>
    <name type="synonym">Dictyostelium fasciculatum</name>
    <dbReference type="NCBI Taxonomy" id="261658"/>
    <lineage>
        <taxon>Eukaryota</taxon>
        <taxon>Amoebozoa</taxon>
        <taxon>Evosea</taxon>
        <taxon>Eumycetozoa</taxon>
        <taxon>Dictyostelia</taxon>
        <taxon>Acytosteliales</taxon>
        <taxon>Cavenderiaceae</taxon>
        <taxon>Cavenderia</taxon>
    </lineage>
</organism>
<dbReference type="RefSeq" id="XP_004359862.1">
    <property type="nucleotide sequence ID" value="XM_004359805.1"/>
</dbReference>
<evidence type="ECO:0000313" key="3">
    <source>
        <dbReference type="Proteomes" id="UP000007797"/>
    </source>
</evidence>
<name>F4PQQ3_CACFS</name>
<evidence type="ECO:0000256" key="1">
    <source>
        <dbReference type="SAM" id="MobiDB-lite"/>
    </source>
</evidence>
<dbReference type="Proteomes" id="UP000007797">
    <property type="component" value="Unassembled WGS sequence"/>
</dbReference>
<keyword evidence="3" id="KW-1185">Reference proteome</keyword>
<reference evidence="3" key="1">
    <citation type="journal article" date="2011" name="Genome Res.">
        <title>Phylogeny-wide analysis of social amoeba genomes highlights ancient origins for complex intercellular communication.</title>
        <authorList>
            <person name="Heidel A.J."/>
            <person name="Lawal H.M."/>
            <person name="Felder M."/>
            <person name="Schilde C."/>
            <person name="Helps N.R."/>
            <person name="Tunggal B."/>
            <person name="Rivero F."/>
            <person name="John U."/>
            <person name="Schleicher M."/>
            <person name="Eichinger L."/>
            <person name="Platzer M."/>
            <person name="Noegel A.A."/>
            <person name="Schaap P."/>
            <person name="Gloeckner G."/>
        </authorList>
    </citation>
    <scope>NUCLEOTIDE SEQUENCE [LARGE SCALE GENOMIC DNA]</scope>
    <source>
        <strain evidence="3">SH3</strain>
    </source>
</reference>
<dbReference type="AlphaFoldDB" id="F4PQQ3"/>
<feature type="region of interest" description="Disordered" evidence="1">
    <location>
        <begin position="100"/>
        <end position="121"/>
    </location>
</feature>
<accession>F4PQQ3</accession>
<protein>
    <submittedName>
        <fullName evidence="2">Uncharacterized protein</fullName>
    </submittedName>
</protein>
<dbReference type="KEGG" id="dfa:DFA_01900"/>